<dbReference type="EMBL" id="JAOPGA020000734">
    <property type="protein sequence ID" value="KAL0481188.1"/>
    <property type="molecule type" value="Genomic_DNA"/>
</dbReference>
<dbReference type="Pfam" id="PF07714">
    <property type="entry name" value="PK_Tyr_Ser-Thr"/>
    <property type="match status" value="1"/>
</dbReference>
<evidence type="ECO:0000313" key="4">
    <source>
        <dbReference type="EMBL" id="KAL0481188.1"/>
    </source>
</evidence>
<dbReference type="AlphaFoldDB" id="A0AAW2YUT7"/>
<evidence type="ECO:0000259" key="3">
    <source>
        <dbReference type="Pfam" id="PF07714"/>
    </source>
</evidence>
<dbReference type="InterPro" id="IPR001245">
    <property type="entry name" value="Ser-Thr/Tyr_kinase_cat_dom"/>
</dbReference>
<dbReference type="Proteomes" id="UP001431209">
    <property type="component" value="Unassembled WGS sequence"/>
</dbReference>
<protein>
    <submittedName>
        <fullName evidence="4">Serine/threonine-protein kinase</fullName>
    </submittedName>
</protein>
<feature type="compositionally biased region" description="Polar residues" evidence="1">
    <location>
        <begin position="347"/>
        <end position="373"/>
    </location>
</feature>
<comment type="caution">
    <text evidence="4">The sequence shown here is derived from an EMBL/GenBank/DDBJ whole genome shotgun (WGS) entry which is preliminary data.</text>
</comment>
<evidence type="ECO:0000256" key="1">
    <source>
        <dbReference type="SAM" id="MobiDB-lite"/>
    </source>
</evidence>
<evidence type="ECO:0000256" key="2">
    <source>
        <dbReference type="SAM" id="Phobius"/>
    </source>
</evidence>
<sequence>MAEPWYQRLEVIIAMSTVGFIFVVCLLLIIVRIIWMRRQKRYSYGITEEEEELNLLNKQNELQQQSQISESDLLKARMFLRGTDFTLTKPVHNMGRDYKKHMLIRRPSGTYYIYTIMEGKEPTPIISTENEKYIFLSLLKKLDHPYIMKTENVDYSVAEQQITVSNPLDSFERKYNGTKTKNITNEQLITFVNQIIMGLASLRMIGIMFKNLSARNVLIDSEGEFSVARITDIEDVFLRIPPSYETRSYANRANQDSVALLQMMKTLPQVPEIDRLIEKIENQDVPIEELLLYVGGTTLNPIPKMDKKTSTFISKLKMTASERRLQKRQSVAIMSRASSSSLLISSKPQQTSSAASSYVNTNNQQISGSMPTISSPPPPPPPAPAPVAAAAPRPAAPAGRGDLLEQIRKGTKLTFKG</sequence>
<feature type="transmembrane region" description="Helical" evidence="2">
    <location>
        <begin position="188"/>
        <end position="209"/>
    </location>
</feature>
<keyword evidence="2" id="KW-0472">Membrane</keyword>
<dbReference type="SUPFAM" id="SSF56112">
    <property type="entry name" value="Protein kinase-like (PK-like)"/>
    <property type="match status" value="1"/>
</dbReference>
<feature type="domain" description="Serine-threonine/tyrosine-protein kinase catalytic" evidence="3">
    <location>
        <begin position="137"/>
        <end position="232"/>
    </location>
</feature>
<gene>
    <name evidence="4" type="ORF">AKO1_012618</name>
</gene>
<dbReference type="Gene3D" id="1.10.510.10">
    <property type="entry name" value="Transferase(Phosphotransferase) domain 1"/>
    <property type="match status" value="1"/>
</dbReference>
<organism evidence="4 5">
    <name type="scientific">Acrasis kona</name>
    <dbReference type="NCBI Taxonomy" id="1008807"/>
    <lineage>
        <taxon>Eukaryota</taxon>
        <taxon>Discoba</taxon>
        <taxon>Heterolobosea</taxon>
        <taxon>Tetramitia</taxon>
        <taxon>Eutetramitia</taxon>
        <taxon>Acrasidae</taxon>
        <taxon>Acrasis</taxon>
    </lineage>
</organism>
<feature type="transmembrane region" description="Helical" evidence="2">
    <location>
        <begin position="12"/>
        <end position="35"/>
    </location>
</feature>
<keyword evidence="2" id="KW-1133">Transmembrane helix</keyword>
<evidence type="ECO:0000313" key="5">
    <source>
        <dbReference type="Proteomes" id="UP001431209"/>
    </source>
</evidence>
<feature type="compositionally biased region" description="Low complexity" evidence="1">
    <location>
        <begin position="386"/>
        <end position="398"/>
    </location>
</feature>
<keyword evidence="5" id="KW-1185">Reference proteome</keyword>
<dbReference type="InterPro" id="IPR011009">
    <property type="entry name" value="Kinase-like_dom_sf"/>
</dbReference>
<feature type="region of interest" description="Disordered" evidence="1">
    <location>
        <begin position="342"/>
        <end position="417"/>
    </location>
</feature>
<feature type="compositionally biased region" description="Pro residues" evidence="1">
    <location>
        <begin position="374"/>
        <end position="385"/>
    </location>
</feature>
<dbReference type="GO" id="GO:0004672">
    <property type="term" value="F:protein kinase activity"/>
    <property type="evidence" value="ECO:0007669"/>
    <property type="project" value="InterPro"/>
</dbReference>
<keyword evidence="4" id="KW-0808">Transferase</keyword>
<keyword evidence="4" id="KW-0418">Kinase</keyword>
<keyword evidence="2" id="KW-0812">Transmembrane</keyword>
<name>A0AAW2YUT7_9EUKA</name>
<accession>A0AAW2YUT7</accession>
<reference evidence="4 5" key="1">
    <citation type="submission" date="2024-03" db="EMBL/GenBank/DDBJ databases">
        <title>The Acrasis kona genome and developmental transcriptomes reveal deep origins of eukaryotic multicellular pathways.</title>
        <authorList>
            <person name="Sheikh S."/>
            <person name="Fu C.-J."/>
            <person name="Brown M.W."/>
            <person name="Baldauf S.L."/>
        </authorList>
    </citation>
    <scope>NUCLEOTIDE SEQUENCE [LARGE SCALE GENOMIC DNA]</scope>
    <source>
        <strain evidence="4 5">ATCC MYA-3509</strain>
    </source>
</reference>
<proteinExistence type="predicted"/>